<accession>A0AAV7DWM8</accession>
<keyword evidence="8" id="KW-0333">Golgi apparatus</keyword>
<comment type="similarity">
    <text evidence="2">Belongs to the glycosyltransferase 29 family.</text>
</comment>
<dbReference type="GO" id="GO:0000139">
    <property type="term" value="C:Golgi membrane"/>
    <property type="evidence" value="ECO:0007669"/>
    <property type="project" value="UniProtKB-SubCell"/>
</dbReference>
<evidence type="ECO:0000256" key="1">
    <source>
        <dbReference type="ARBA" id="ARBA00004323"/>
    </source>
</evidence>
<dbReference type="EMBL" id="JAINDJ010000007">
    <property type="protein sequence ID" value="KAG9440993.1"/>
    <property type="molecule type" value="Genomic_DNA"/>
</dbReference>
<dbReference type="Gene3D" id="3.90.1480.20">
    <property type="entry name" value="Glycosyl transferase family 29"/>
    <property type="match status" value="1"/>
</dbReference>
<keyword evidence="6" id="KW-0735">Signal-anchor</keyword>
<dbReference type="InterPro" id="IPR001675">
    <property type="entry name" value="Glyco_trans_29"/>
</dbReference>
<comment type="caution">
    <text evidence="11">The sequence shown here is derived from an EMBL/GenBank/DDBJ whole genome shotgun (WGS) entry which is preliminary data.</text>
</comment>
<keyword evidence="4" id="KW-0808">Transferase</keyword>
<evidence type="ECO:0000313" key="12">
    <source>
        <dbReference type="Proteomes" id="UP000825729"/>
    </source>
</evidence>
<dbReference type="Proteomes" id="UP000825729">
    <property type="component" value="Unassembled WGS sequence"/>
</dbReference>
<dbReference type="AlphaFoldDB" id="A0AAV7DWM8"/>
<comment type="subcellular location">
    <subcellularLocation>
        <location evidence="1">Golgi apparatus membrane</location>
        <topology evidence="1">Single-pass type II membrane protein</topology>
    </subcellularLocation>
</comment>
<evidence type="ECO:0000256" key="3">
    <source>
        <dbReference type="ARBA" id="ARBA00022676"/>
    </source>
</evidence>
<dbReference type="InterPro" id="IPR038578">
    <property type="entry name" value="GT29-like_sf"/>
</dbReference>
<keyword evidence="9" id="KW-0472">Membrane</keyword>
<evidence type="ECO:0000256" key="5">
    <source>
        <dbReference type="ARBA" id="ARBA00022692"/>
    </source>
</evidence>
<keyword evidence="3" id="KW-0328">Glycosyltransferase</keyword>
<dbReference type="InterPro" id="IPR044782">
    <property type="entry name" value="SIA1/STLP5"/>
</dbReference>
<evidence type="ECO:0000256" key="9">
    <source>
        <dbReference type="ARBA" id="ARBA00023136"/>
    </source>
</evidence>
<dbReference type="GO" id="GO:0009860">
    <property type="term" value="P:pollen tube growth"/>
    <property type="evidence" value="ECO:0007669"/>
    <property type="project" value="InterPro"/>
</dbReference>
<protein>
    <recommendedName>
        <fullName evidence="13">DNA-directed RNA polymerase</fullName>
    </recommendedName>
</protein>
<evidence type="ECO:0000256" key="8">
    <source>
        <dbReference type="ARBA" id="ARBA00023034"/>
    </source>
</evidence>
<dbReference type="PANTHER" id="PTHR47486:SF1">
    <property type="entry name" value="SIALYLTRANSFERASE-LIKE PROTEIN 1"/>
    <property type="match status" value="1"/>
</dbReference>
<evidence type="ECO:0000256" key="10">
    <source>
        <dbReference type="ARBA" id="ARBA00023180"/>
    </source>
</evidence>
<organism evidence="11 12">
    <name type="scientific">Aristolochia fimbriata</name>
    <name type="common">White veined hardy Dutchman's pipe vine</name>
    <dbReference type="NCBI Taxonomy" id="158543"/>
    <lineage>
        <taxon>Eukaryota</taxon>
        <taxon>Viridiplantae</taxon>
        <taxon>Streptophyta</taxon>
        <taxon>Embryophyta</taxon>
        <taxon>Tracheophyta</taxon>
        <taxon>Spermatophyta</taxon>
        <taxon>Magnoliopsida</taxon>
        <taxon>Magnoliidae</taxon>
        <taxon>Piperales</taxon>
        <taxon>Aristolochiaceae</taxon>
        <taxon>Aristolochia</taxon>
    </lineage>
</organism>
<evidence type="ECO:0000256" key="4">
    <source>
        <dbReference type="ARBA" id="ARBA00022679"/>
    </source>
</evidence>
<keyword evidence="7" id="KW-1133">Transmembrane helix</keyword>
<reference evidence="11 12" key="1">
    <citation type="submission" date="2021-07" db="EMBL/GenBank/DDBJ databases">
        <title>The Aristolochia fimbriata genome: insights into angiosperm evolution, floral development and chemical biosynthesis.</title>
        <authorList>
            <person name="Jiao Y."/>
        </authorList>
    </citation>
    <scope>NUCLEOTIDE SEQUENCE [LARGE SCALE GENOMIC DNA]</scope>
    <source>
        <strain evidence="11">IBCAS-2021</strain>
        <tissue evidence="11">Leaf</tissue>
    </source>
</reference>
<evidence type="ECO:0000256" key="6">
    <source>
        <dbReference type="ARBA" id="ARBA00022968"/>
    </source>
</evidence>
<gene>
    <name evidence="11" type="ORF">H6P81_016847</name>
</gene>
<evidence type="ECO:0000256" key="2">
    <source>
        <dbReference type="ARBA" id="ARBA00006003"/>
    </source>
</evidence>
<keyword evidence="12" id="KW-1185">Reference proteome</keyword>
<proteinExistence type="inferred from homology"/>
<dbReference type="Pfam" id="PF00777">
    <property type="entry name" value="Glyco_transf_29"/>
    <property type="match status" value="1"/>
</dbReference>
<dbReference type="PANTHER" id="PTHR47486">
    <property type="entry name" value="SIALYLTRANSFERASE-LIKE PROTEIN 1"/>
    <property type="match status" value="1"/>
</dbReference>
<dbReference type="GO" id="GO:0009846">
    <property type="term" value="P:pollen germination"/>
    <property type="evidence" value="ECO:0007669"/>
    <property type="project" value="InterPro"/>
</dbReference>
<evidence type="ECO:0000256" key="7">
    <source>
        <dbReference type="ARBA" id="ARBA00022989"/>
    </source>
</evidence>
<evidence type="ECO:0008006" key="13">
    <source>
        <dbReference type="Google" id="ProtNLM"/>
    </source>
</evidence>
<sequence length="234" mass="27108">MHFLLWKKISGSNTVRISKEDLSVLCDFQSRVQQCVMSLSFELLLNSLTMLETSLVSSPIGVTKIIDHCKLVLKFPEGTDSTWYNAQIRFLSHWSTIMMFVMPFYYGSSMTTVLTREYVDVRPDGWLDYAAKRISQLGADKCYKQILYLLKTEFGPEIDEHDAVFRENEAPVNEKYVKNICLKRDVRLVVRGAARNMIPILDDDEVLIIKRVTYRVFNAMIKEIPNPIYLFQGI</sequence>
<dbReference type="GO" id="GO:0008373">
    <property type="term" value="F:sialyltransferase activity"/>
    <property type="evidence" value="ECO:0007669"/>
    <property type="project" value="InterPro"/>
</dbReference>
<keyword evidence="5" id="KW-0812">Transmembrane</keyword>
<name>A0AAV7DWM8_ARIFI</name>
<keyword evidence="10" id="KW-0325">Glycoprotein</keyword>
<evidence type="ECO:0000313" key="11">
    <source>
        <dbReference type="EMBL" id="KAG9440993.1"/>
    </source>
</evidence>